<evidence type="ECO:0000313" key="2">
    <source>
        <dbReference type="Proteomes" id="UP000789759"/>
    </source>
</evidence>
<proteinExistence type="predicted"/>
<organism evidence="1 2">
    <name type="scientific">Cetraspora pellucida</name>
    <dbReference type="NCBI Taxonomy" id="1433469"/>
    <lineage>
        <taxon>Eukaryota</taxon>
        <taxon>Fungi</taxon>
        <taxon>Fungi incertae sedis</taxon>
        <taxon>Mucoromycota</taxon>
        <taxon>Glomeromycotina</taxon>
        <taxon>Glomeromycetes</taxon>
        <taxon>Diversisporales</taxon>
        <taxon>Gigasporaceae</taxon>
        <taxon>Cetraspora</taxon>
    </lineage>
</organism>
<protein>
    <submittedName>
        <fullName evidence="1">9534_t:CDS:1</fullName>
    </submittedName>
</protein>
<sequence>MESKTFSVKKYYCPLLRKDWNSQNELIIHETATKRSQEICDDAKEDKTSDSTLEKSKNYTYIHGLNLIYNDDK</sequence>
<dbReference type="Proteomes" id="UP000789759">
    <property type="component" value="Unassembled WGS sequence"/>
</dbReference>
<evidence type="ECO:0000313" key="1">
    <source>
        <dbReference type="EMBL" id="CAG8496360.1"/>
    </source>
</evidence>
<dbReference type="AlphaFoldDB" id="A0A9N8ZI11"/>
<gene>
    <name evidence="1" type="ORF">CPELLU_LOCUS2232</name>
</gene>
<name>A0A9N8ZI11_9GLOM</name>
<accession>A0A9N8ZI11</accession>
<reference evidence="1" key="1">
    <citation type="submission" date="2021-06" db="EMBL/GenBank/DDBJ databases">
        <authorList>
            <person name="Kallberg Y."/>
            <person name="Tangrot J."/>
            <person name="Rosling A."/>
        </authorList>
    </citation>
    <scope>NUCLEOTIDE SEQUENCE</scope>
    <source>
        <strain evidence="1">FL966</strain>
    </source>
</reference>
<keyword evidence="2" id="KW-1185">Reference proteome</keyword>
<dbReference type="EMBL" id="CAJVQA010000936">
    <property type="protein sequence ID" value="CAG8496360.1"/>
    <property type="molecule type" value="Genomic_DNA"/>
</dbReference>
<comment type="caution">
    <text evidence="1">The sequence shown here is derived from an EMBL/GenBank/DDBJ whole genome shotgun (WGS) entry which is preliminary data.</text>
</comment>